<dbReference type="EMBL" id="FOBL01000025">
    <property type="protein sequence ID" value="SEM09994.1"/>
    <property type="molecule type" value="Genomic_DNA"/>
</dbReference>
<dbReference type="Proteomes" id="UP000198548">
    <property type="component" value="Unassembled WGS sequence"/>
</dbReference>
<organism evidence="1 2">
    <name type="scientific">Alkalibacterium putridalgicola</name>
    <dbReference type="NCBI Taxonomy" id="426703"/>
    <lineage>
        <taxon>Bacteria</taxon>
        <taxon>Bacillati</taxon>
        <taxon>Bacillota</taxon>
        <taxon>Bacilli</taxon>
        <taxon>Lactobacillales</taxon>
        <taxon>Carnobacteriaceae</taxon>
        <taxon>Alkalibacterium</taxon>
    </lineage>
</organism>
<reference evidence="1 2" key="1">
    <citation type="submission" date="2016-10" db="EMBL/GenBank/DDBJ databases">
        <authorList>
            <person name="de Groot N.N."/>
        </authorList>
    </citation>
    <scope>NUCLEOTIDE SEQUENCE [LARGE SCALE GENOMIC DNA]</scope>
    <source>
        <strain evidence="1 2">DSM 19182</strain>
    </source>
</reference>
<proteinExistence type="predicted"/>
<gene>
    <name evidence="1" type="ORF">SAMN04488100_12529</name>
</gene>
<name>A0A1H7VLT3_9LACT</name>
<dbReference type="RefSeq" id="WP_281282303.1">
    <property type="nucleotide sequence ID" value="NZ_BJUX01000014.1"/>
</dbReference>
<evidence type="ECO:0000313" key="2">
    <source>
        <dbReference type="Proteomes" id="UP000198548"/>
    </source>
</evidence>
<sequence length="44" mass="5060">MDVLPYVQNDVIMFSIEATYNGQAQEKGIAHDWSVIFLIRFLSV</sequence>
<accession>A0A1H7VLT3</accession>
<dbReference type="AlphaFoldDB" id="A0A1H7VLT3"/>
<evidence type="ECO:0000313" key="1">
    <source>
        <dbReference type="EMBL" id="SEM09994.1"/>
    </source>
</evidence>
<protein>
    <submittedName>
        <fullName evidence="1">Uncharacterized protein</fullName>
    </submittedName>
</protein>